<dbReference type="EMBL" id="CP042906">
    <property type="protein sequence ID" value="QEX15240.1"/>
    <property type="molecule type" value="Genomic_DNA"/>
</dbReference>
<sequence>MKAARWLCIGMIRAYQLLVGPLLPRSCRFEPSCSHYGIEAFKHHGVLAGLALTAWRLLRCNPWGGHGYDPVPPTFSWRQLCGRLARPERRSPSF</sequence>
<evidence type="ECO:0000313" key="2">
    <source>
        <dbReference type="EMBL" id="QEX15240.1"/>
    </source>
</evidence>
<dbReference type="PANTHER" id="PTHR33383:SF1">
    <property type="entry name" value="MEMBRANE PROTEIN INSERTION EFFICIENCY FACTOR-RELATED"/>
    <property type="match status" value="1"/>
</dbReference>
<dbReference type="SMART" id="SM01234">
    <property type="entry name" value="Haemolytic"/>
    <property type="match status" value="1"/>
</dbReference>
<organism evidence="2 3">
    <name type="scientific">Hypericibacter terrae</name>
    <dbReference type="NCBI Taxonomy" id="2602015"/>
    <lineage>
        <taxon>Bacteria</taxon>
        <taxon>Pseudomonadati</taxon>
        <taxon>Pseudomonadota</taxon>
        <taxon>Alphaproteobacteria</taxon>
        <taxon>Rhodospirillales</taxon>
        <taxon>Dongiaceae</taxon>
        <taxon>Hypericibacter</taxon>
    </lineage>
</organism>
<comment type="subcellular location">
    <subcellularLocation>
        <location evidence="1">Cell membrane</location>
        <topology evidence="1">Peripheral membrane protein</topology>
        <orientation evidence="1">Cytoplasmic side</orientation>
    </subcellularLocation>
</comment>
<dbReference type="GO" id="GO:0005886">
    <property type="term" value="C:plasma membrane"/>
    <property type="evidence" value="ECO:0007669"/>
    <property type="project" value="UniProtKB-SubCell"/>
</dbReference>
<dbReference type="AlphaFoldDB" id="A0A5J6MG62"/>
<name>A0A5J6MG62_9PROT</name>
<comment type="similarity">
    <text evidence="1">Belongs to the UPF0161 family.</text>
</comment>
<protein>
    <recommendedName>
        <fullName evidence="1">Putative membrane protein insertion efficiency factor</fullName>
    </recommendedName>
</protein>
<dbReference type="HAMAP" id="MF_00386">
    <property type="entry name" value="UPF0161_YidD"/>
    <property type="match status" value="1"/>
</dbReference>
<accession>A0A5J6MG62</accession>
<reference evidence="2 3" key="1">
    <citation type="submission" date="2019-08" db="EMBL/GenBank/DDBJ databases">
        <title>Hyperibacter terrae gen. nov., sp. nov. and Hyperibacter viscosus sp. nov., two new members in the family Rhodospirillaceae isolated from the rhizosphere of Hypericum perforatum.</title>
        <authorList>
            <person name="Noviana Z."/>
        </authorList>
    </citation>
    <scope>NUCLEOTIDE SEQUENCE [LARGE SCALE GENOMIC DNA]</scope>
    <source>
        <strain evidence="2 3">R5913</strain>
    </source>
</reference>
<dbReference type="Proteomes" id="UP000326202">
    <property type="component" value="Chromosome"/>
</dbReference>
<evidence type="ECO:0000256" key="1">
    <source>
        <dbReference type="HAMAP-Rule" id="MF_00386"/>
    </source>
</evidence>
<comment type="function">
    <text evidence="1">Could be involved in insertion of integral membrane proteins into the membrane.</text>
</comment>
<dbReference type="KEGG" id="htq:FRZ44_05200"/>
<gene>
    <name evidence="2" type="ORF">FRZ44_05200</name>
</gene>
<dbReference type="InterPro" id="IPR002696">
    <property type="entry name" value="Membr_insert_effic_factor_YidD"/>
</dbReference>
<dbReference type="OrthoDB" id="9801753at2"/>
<evidence type="ECO:0000313" key="3">
    <source>
        <dbReference type="Proteomes" id="UP000326202"/>
    </source>
</evidence>
<keyword evidence="1" id="KW-0472">Membrane</keyword>
<dbReference type="Pfam" id="PF01809">
    <property type="entry name" value="YidD"/>
    <property type="match status" value="1"/>
</dbReference>
<dbReference type="RefSeq" id="WP_151175711.1">
    <property type="nucleotide sequence ID" value="NZ_CP042906.1"/>
</dbReference>
<dbReference type="NCBIfam" id="TIGR00278">
    <property type="entry name" value="membrane protein insertion efficiency factor YidD"/>
    <property type="match status" value="1"/>
</dbReference>
<dbReference type="PANTHER" id="PTHR33383">
    <property type="entry name" value="MEMBRANE PROTEIN INSERTION EFFICIENCY FACTOR-RELATED"/>
    <property type="match status" value="1"/>
</dbReference>
<proteinExistence type="inferred from homology"/>
<keyword evidence="1" id="KW-1003">Cell membrane</keyword>
<keyword evidence="3" id="KW-1185">Reference proteome</keyword>